<dbReference type="AlphaFoldDB" id="A0A918P468"/>
<reference evidence="2" key="1">
    <citation type="journal article" date="2014" name="Int. J. Syst. Evol. Microbiol.">
        <title>Complete genome sequence of Corynebacterium casei LMG S-19264T (=DSM 44701T), isolated from a smear-ripened cheese.</title>
        <authorList>
            <consortium name="US DOE Joint Genome Institute (JGI-PGF)"/>
            <person name="Walter F."/>
            <person name="Albersmeier A."/>
            <person name="Kalinowski J."/>
            <person name="Ruckert C."/>
        </authorList>
    </citation>
    <scope>NUCLEOTIDE SEQUENCE</scope>
    <source>
        <strain evidence="2">JCM 4790</strain>
    </source>
</reference>
<feature type="region of interest" description="Disordered" evidence="1">
    <location>
        <begin position="154"/>
        <end position="189"/>
    </location>
</feature>
<comment type="caution">
    <text evidence="2">The sequence shown here is derived from an EMBL/GenBank/DDBJ whole genome shotgun (WGS) entry which is preliminary data.</text>
</comment>
<evidence type="ECO:0000313" key="3">
    <source>
        <dbReference type="Proteomes" id="UP000619244"/>
    </source>
</evidence>
<dbReference type="Proteomes" id="UP000619244">
    <property type="component" value="Unassembled WGS sequence"/>
</dbReference>
<accession>A0A918P468</accession>
<organism evidence="2 3">
    <name type="scientific">Streptomyces minutiscleroticus</name>
    <dbReference type="NCBI Taxonomy" id="68238"/>
    <lineage>
        <taxon>Bacteria</taxon>
        <taxon>Bacillati</taxon>
        <taxon>Actinomycetota</taxon>
        <taxon>Actinomycetes</taxon>
        <taxon>Kitasatosporales</taxon>
        <taxon>Streptomycetaceae</taxon>
        <taxon>Streptomyces</taxon>
    </lineage>
</organism>
<protein>
    <submittedName>
        <fullName evidence="2">Uncharacterized protein</fullName>
    </submittedName>
</protein>
<evidence type="ECO:0000256" key="1">
    <source>
        <dbReference type="SAM" id="MobiDB-lite"/>
    </source>
</evidence>
<reference evidence="2" key="2">
    <citation type="submission" date="2020-09" db="EMBL/GenBank/DDBJ databases">
        <authorList>
            <person name="Sun Q."/>
            <person name="Ohkuma M."/>
        </authorList>
    </citation>
    <scope>NUCLEOTIDE SEQUENCE</scope>
    <source>
        <strain evidence="2">JCM 4790</strain>
    </source>
</reference>
<feature type="region of interest" description="Disordered" evidence="1">
    <location>
        <begin position="34"/>
        <end position="66"/>
    </location>
</feature>
<evidence type="ECO:0000313" key="2">
    <source>
        <dbReference type="EMBL" id="GGY18221.1"/>
    </source>
</evidence>
<dbReference type="EMBL" id="BMVU01000125">
    <property type="protein sequence ID" value="GGY18221.1"/>
    <property type="molecule type" value="Genomic_DNA"/>
</dbReference>
<feature type="compositionally biased region" description="Low complexity" evidence="1">
    <location>
        <begin position="154"/>
        <end position="163"/>
    </location>
</feature>
<sequence>MRTAPPAVCHRTRTPAVNNARGQYIVAMPQPRLQAADADTADRRRRLVARQQDERPTPLRRQSALRSREELQKLGPQPIDLPGAVTDQVVPAPRQRPQIAGDLVTGPQEAKVLPHASLVREDMGVPGVGLALPAVAARGMVHGQAGEVDHRLLPGQQQPDQQGSAAVGGVHGPQHLTAVGQREHVAEQL</sequence>
<gene>
    <name evidence="2" type="ORF">GCM10010358_81850</name>
</gene>
<name>A0A918P468_9ACTN</name>
<keyword evidence="3" id="KW-1185">Reference proteome</keyword>
<proteinExistence type="predicted"/>